<organism evidence="2 3">
    <name type="scientific">Aquisphaera giovannonii</name>
    <dbReference type="NCBI Taxonomy" id="406548"/>
    <lineage>
        <taxon>Bacteria</taxon>
        <taxon>Pseudomonadati</taxon>
        <taxon>Planctomycetota</taxon>
        <taxon>Planctomycetia</taxon>
        <taxon>Isosphaerales</taxon>
        <taxon>Isosphaeraceae</taxon>
        <taxon>Aquisphaera</taxon>
    </lineage>
</organism>
<keyword evidence="3" id="KW-1185">Reference proteome</keyword>
<protein>
    <recommendedName>
        <fullName evidence="4">Glycosyltransferase RgtA/B/C/D-like domain-containing protein</fullName>
    </recommendedName>
</protein>
<gene>
    <name evidence="2" type="ORF">OJF2_65730</name>
</gene>
<feature type="transmembrane region" description="Helical" evidence="1">
    <location>
        <begin position="80"/>
        <end position="101"/>
    </location>
</feature>
<keyword evidence="1" id="KW-0472">Membrane</keyword>
<name>A0A5B9WBT4_9BACT</name>
<evidence type="ECO:0008006" key="4">
    <source>
        <dbReference type="Google" id="ProtNLM"/>
    </source>
</evidence>
<feature type="transmembrane region" description="Helical" evidence="1">
    <location>
        <begin position="341"/>
        <end position="369"/>
    </location>
</feature>
<dbReference type="KEGG" id="agv:OJF2_65730"/>
<feature type="transmembrane region" description="Helical" evidence="1">
    <location>
        <begin position="46"/>
        <end position="68"/>
    </location>
</feature>
<feature type="transmembrane region" description="Helical" evidence="1">
    <location>
        <begin position="298"/>
        <end position="329"/>
    </location>
</feature>
<dbReference type="AlphaFoldDB" id="A0A5B9WBT4"/>
<feature type="transmembrane region" description="Helical" evidence="1">
    <location>
        <begin position="245"/>
        <end position="263"/>
    </location>
</feature>
<evidence type="ECO:0000313" key="2">
    <source>
        <dbReference type="EMBL" id="QEH37977.1"/>
    </source>
</evidence>
<dbReference type="EMBL" id="CP042997">
    <property type="protein sequence ID" value="QEH37977.1"/>
    <property type="molecule type" value="Genomic_DNA"/>
</dbReference>
<keyword evidence="1" id="KW-1133">Transmembrane helix</keyword>
<proteinExistence type="predicted"/>
<keyword evidence="1" id="KW-0812">Transmembrane</keyword>
<dbReference type="Proteomes" id="UP000324233">
    <property type="component" value="Chromosome"/>
</dbReference>
<feature type="transmembrane region" description="Helical" evidence="1">
    <location>
        <begin position="445"/>
        <end position="463"/>
    </location>
</feature>
<reference evidence="2 3" key="1">
    <citation type="submission" date="2019-08" db="EMBL/GenBank/DDBJ databases">
        <title>Deep-cultivation of Planctomycetes and their phenomic and genomic characterization uncovers novel biology.</title>
        <authorList>
            <person name="Wiegand S."/>
            <person name="Jogler M."/>
            <person name="Boedeker C."/>
            <person name="Pinto D."/>
            <person name="Vollmers J."/>
            <person name="Rivas-Marin E."/>
            <person name="Kohn T."/>
            <person name="Peeters S.H."/>
            <person name="Heuer A."/>
            <person name="Rast P."/>
            <person name="Oberbeckmann S."/>
            <person name="Bunk B."/>
            <person name="Jeske O."/>
            <person name="Meyerdierks A."/>
            <person name="Storesund J.E."/>
            <person name="Kallscheuer N."/>
            <person name="Luecker S."/>
            <person name="Lage O.M."/>
            <person name="Pohl T."/>
            <person name="Merkel B.J."/>
            <person name="Hornburger P."/>
            <person name="Mueller R.-W."/>
            <person name="Bruemmer F."/>
            <person name="Labrenz M."/>
            <person name="Spormann A.M."/>
            <person name="Op den Camp H."/>
            <person name="Overmann J."/>
            <person name="Amann R."/>
            <person name="Jetten M.S.M."/>
            <person name="Mascher T."/>
            <person name="Medema M.H."/>
            <person name="Devos D.P."/>
            <person name="Kaster A.-K."/>
            <person name="Ovreas L."/>
            <person name="Rohde M."/>
            <person name="Galperin M.Y."/>
            <person name="Jogler C."/>
        </authorList>
    </citation>
    <scope>NUCLEOTIDE SEQUENCE [LARGE SCALE GENOMIC DNA]</scope>
    <source>
        <strain evidence="2 3">OJF2</strain>
    </source>
</reference>
<sequence length="585" mass="61550">MRIRAILILLVQAALVAALVVAVAGRRLPLGIPGEWEWLRTPAPTTLIGPMLAGMAVVGYAVIVAAGLRSLADARRPAGLVREGCWLATLVIAAIAIQAIIPTGAPGGFGLEKWGYANFTPSSSGYFRVAREQAARDPWAFLANYPTWIQGQDTLHIGTHPPGLIVAQCLLMRAMERSPGVAGAIERMMPVAATTGLRLFEDATSYPIPQSDRAALYLTSLITLLACAGTVAPLYVLARATAGPRVAWAAAAFWPVATAPVLFQPIADAAYPFLSSSALALAAWAARDDAAGRRVAWFLAFASGAVLAFGCTFTLAFLPVGLIVGILILSAPGVPARRKVGLVAVVGVAFLSLTALGWAVTSASPITIWRWNLRKHAAFYDEYPRSYLPWLLVNPVELSVALGLPAAAWCACGLLGVRRTPRAASITFGVLVLLDLIGRNMGEVARLWMLFLPPLLLAAGAGMERLGAGPAAMAVTAALLGFQTLAIQSMIQVVLPVEIGARSKEHVSHPHAQLGVDEDELAAADEAAIGRQLDGLAAVAAELDHVPRLEVREPAEREIDAAQLDGEGDGHVQRIDVGIRRGAAG</sequence>
<feature type="transmembrane region" description="Helical" evidence="1">
    <location>
        <begin position="469"/>
        <end position="495"/>
    </location>
</feature>
<feature type="transmembrane region" description="Helical" evidence="1">
    <location>
        <begin position="390"/>
        <end position="416"/>
    </location>
</feature>
<feature type="transmembrane region" description="Helical" evidence="1">
    <location>
        <begin position="214"/>
        <end position="238"/>
    </location>
</feature>
<evidence type="ECO:0000313" key="3">
    <source>
        <dbReference type="Proteomes" id="UP000324233"/>
    </source>
</evidence>
<accession>A0A5B9WBT4</accession>
<evidence type="ECO:0000256" key="1">
    <source>
        <dbReference type="SAM" id="Phobius"/>
    </source>
</evidence>